<feature type="domain" description="SF4 helicase" evidence="15">
    <location>
        <begin position="194"/>
        <end position="468"/>
    </location>
</feature>
<dbReference type="PROSITE" id="PS51199">
    <property type="entry name" value="SF4_HELICASE"/>
    <property type="match status" value="1"/>
</dbReference>
<evidence type="ECO:0000313" key="17">
    <source>
        <dbReference type="Proteomes" id="UP000008718"/>
    </source>
</evidence>
<dbReference type="InterPro" id="IPR007693">
    <property type="entry name" value="DNA_helicase_DnaB-like_N"/>
</dbReference>
<keyword evidence="9" id="KW-0413">Isomerase</keyword>
<dbReference type="Pfam" id="PF03796">
    <property type="entry name" value="DnaB_C"/>
    <property type="match status" value="1"/>
</dbReference>
<evidence type="ECO:0000256" key="9">
    <source>
        <dbReference type="ARBA" id="ARBA00023235"/>
    </source>
</evidence>
<dbReference type="GO" id="GO:0005829">
    <property type="term" value="C:cytosol"/>
    <property type="evidence" value="ECO:0007669"/>
    <property type="project" value="TreeGrafter"/>
</dbReference>
<dbReference type="InterPro" id="IPR016136">
    <property type="entry name" value="DNA_helicase_N/primase_C"/>
</dbReference>
<dbReference type="PANTHER" id="PTHR30153:SF2">
    <property type="entry name" value="REPLICATIVE DNA HELICASE"/>
    <property type="match status" value="1"/>
</dbReference>
<protein>
    <recommendedName>
        <fullName evidence="12 13">Replicative DNA helicase</fullName>
        <ecNumber evidence="12 13">5.6.2.3</ecNumber>
    </recommendedName>
</protein>
<organism evidence="16 17">
    <name type="scientific">Paludibacter propionicigenes (strain DSM 17365 / JCM 13257 / WB4)</name>
    <dbReference type="NCBI Taxonomy" id="694427"/>
    <lineage>
        <taxon>Bacteria</taxon>
        <taxon>Pseudomonadati</taxon>
        <taxon>Bacteroidota</taxon>
        <taxon>Bacteroidia</taxon>
        <taxon>Bacteroidales</taxon>
        <taxon>Paludibacteraceae</taxon>
        <taxon>Paludibacter</taxon>
    </lineage>
</organism>
<evidence type="ECO:0000256" key="3">
    <source>
        <dbReference type="ARBA" id="ARBA00022705"/>
    </source>
</evidence>
<reference evidence="16 17" key="2">
    <citation type="journal article" date="2011" name="Stand. Genomic Sci.">
        <title>Complete genome sequence of Paludibacter propionicigenes type strain (WB4).</title>
        <authorList>
            <person name="Gronow S."/>
            <person name="Munk C."/>
            <person name="Lapidus A."/>
            <person name="Nolan M."/>
            <person name="Lucas S."/>
            <person name="Hammon N."/>
            <person name="Deshpande S."/>
            <person name="Cheng J.F."/>
            <person name="Tapia R."/>
            <person name="Han C."/>
            <person name="Goodwin L."/>
            <person name="Pitluck S."/>
            <person name="Liolios K."/>
            <person name="Ivanova N."/>
            <person name="Mavromatis K."/>
            <person name="Mikhailova N."/>
            <person name="Pati A."/>
            <person name="Chen A."/>
            <person name="Palaniappan K."/>
            <person name="Land M."/>
            <person name="Hauser L."/>
            <person name="Chang Y.J."/>
            <person name="Jeffries C.D."/>
            <person name="Brambilla E."/>
            <person name="Rohde M."/>
            <person name="Goker M."/>
            <person name="Detter J.C."/>
            <person name="Woyke T."/>
            <person name="Bristow J."/>
            <person name="Eisen J.A."/>
            <person name="Markowitz V."/>
            <person name="Hugenholtz P."/>
            <person name="Kyrpides N.C."/>
            <person name="Klenk H.P."/>
        </authorList>
    </citation>
    <scope>NUCLEOTIDE SEQUENCE [LARGE SCALE GENOMIC DNA]</scope>
    <source>
        <strain evidence="17">DSM 17365 / JCM 13257 / WB4</strain>
    </source>
</reference>
<keyword evidence="8 13" id="KW-0238">DNA-binding</keyword>
<evidence type="ECO:0000256" key="13">
    <source>
        <dbReference type="RuleBase" id="RU362085"/>
    </source>
</evidence>
<evidence type="ECO:0000256" key="14">
    <source>
        <dbReference type="SAM" id="MobiDB-lite"/>
    </source>
</evidence>
<evidence type="ECO:0000256" key="5">
    <source>
        <dbReference type="ARBA" id="ARBA00022801"/>
    </source>
</evidence>
<dbReference type="eggNOG" id="COG0305">
    <property type="taxonomic scope" value="Bacteria"/>
</dbReference>
<keyword evidence="3 13" id="KW-0235">DNA replication</keyword>
<reference key="1">
    <citation type="submission" date="2010-11" db="EMBL/GenBank/DDBJ databases">
        <title>The complete genome of Paludibacter propionicigenes DSM 17365.</title>
        <authorList>
            <consortium name="US DOE Joint Genome Institute (JGI-PGF)"/>
            <person name="Lucas S."/>
            <person name="Copeland A."/>
            <person name="Lapidus A."/>
            <person name="Bruce D."/>
            <person name="Goodwin L."/>
            <person name="Pitluck S."/>
            <person name="Kyrpides N."/>
            <person name="Mavromatis K."/>
            <person name="Ivanova N."/>
            <person name="Munk A.C."/>
            <person name="Brettin T."/>
            <person name="Detter J.C."/>
            <person name="Han C."/>
            <person name="Tapia R."/>
            <person name="Land M."/>
            <person name="Hauser L."/>
            <person name="Markowitz V."/>
            <person name="Cheng J.-F."/>
            <person name="Hugenholtz P."/>
            <person name="Woyke T."/>
            <person name="Wu D."/>
            <person name="Gronow S."/>
            <person name="Wellnitz S."/>
            <person name="Brambilla E."/>
            <person name="Klenk H.-P."/>
            <person name="Eisen J.A."/>
        </authorList>
    </citation>
    <scope>NUCLEOTIDE SEQUENCE</scope>
    <source>
        <strain>WB4</strain>
    </source>
</reference>
<comment type="catalytic activity">
    <reaction evidence="11 13">
        <text>ATP + H2O = ADP + phosphate + H(+)</text>
        <dbReference type="Rhea" id="RHEA:13065"/>
        <dbReference type="ChEBI" id="CHEBI:15377"/>
        <dbReference type="ChEBI" id="CHEBI:15378"/>
        <dbReference type="ChEBI" id="CHEBI:30616"/>
        <dbReference type="ChEBI" id="CHEBI:43474"/>
        <dbReference type="ChEBI" id="CHEBI:456216"/>
        <dbReference type="EC" id="5.6.2.3"/>
    </reaction>
</comment>
<evidence type="ECO:0000256" key="1">
    <source>
        <dbReference type="ARBA" id="ARBA00008428"/>
    </source>
</evidence>
<keyword evidence="4 13" id="KW-0547">Nucleotide-binding</keyword>
<feature type="region of interest" description="Disordered" evidence="14">
    <location>
        <begin position="1"/>
        <end position="26"/>
    </location>
</feature>
<dbReference type="HOGENOM" id="CLU_005373_0_0_10"/>
<evidence type="ECO:0000256" key="11">
    <source>
        <dbReference type="ARBA" id="ARBA00048954"/>
    </source>
</evidence>
<evidence type="ECO:0000256" key="8">
    <source>
        <dbReference type="ARBA" id="ARBA00023125"/>
    </source>
</evidence>
<dbReference type="InterPro" id="IPR036185">
    <property type="entry name" value="DNA_heli_DnaB-like_N_sf"/>
</dbReference>
<dbReference type="FunFam" id="1.10.860.10:FF:000001">
    <property type="entry name" value="Replicative DNA helicase"/>
    <property type="match status" value="1"/>
</dbReference>
<evidence type="ECO:0000256" key="6">
    <source>
        <dbReference type="ARBA" id="ARBA00022806"/>
    </source>
</evidence>
<keyword evidence="7 13" id="KW-0067">ATP-binding</keyword>
<dbReference type="InterPro" id="IPR007694">
    <property type="entry name" value="DNA_helicase_DnaB-like_C"/>
</dbReference>
<dbReference type="GO" id="GO:0042802">
    <property type="term" value="F:identical protein binding"/>
    <property type="evidence" value="ECO:0007669"/>
    <property type="project" value="UniProtKB-ARBA"/>
</dbReference>
<dbReference type="InterPro" id="IPR007692">
    <property type="entry name" value="DNA_helicase_DnaB"/>
</dbReference>
<dbReference type="InterPro" id="IPR027417">
    <property type="entry name" value="P-loop_NTPase"/>
</dbReference>
<dbReference type="NCBIfam" id="TIGR00665">
    <property type="entry name" value="DnaB"/>
    <property type="match status" value="1"/>
</dbReference>
<dbReference type="Gene3D" id="3.40.50.300">
    <property type="entry name" value="P-loop containing nucleotide triphosphate hydrolases"/>
    <property type="match status" value="1"/>
</dbReference>
<dbReference type="CDD" id="cd00984">
    <property type="entry name" value="DnaB_C"/>
    <property type="match status" value="1"/>
</dbReference>
<dbReference type="PANTHER" id="PTHR30153">
    <property type="entry name" value="REPLICATIVE DNA HELICASE DNAB"/>
    <property type="match status" value="1"/>
</dbReference>
<dbReference type="EC" id="5.6.2.3" evidence="12 13"/>
<dbReference type="AlphaFoldDB" id="E4T2N3"/>
<evidence type="ECO:0000259" key="15">
    <source>
        <dbReference type="PROSITE" id="PS51199"/>
    </source>
</evidence>
<dbReference type="STRING" id="694427.Palpr_0823"/>
<dbReference type="RefSeq" id="WP_013444346.1">
    <property type="nucleotide sequence ID" value="NC_014734.1"/>
</dbReference>
<dbReference type="SUPFAM" id="SSF52540">
    <property type="entry name" value="P-loop containing nucleoside triphosphate hydrolases"/>
    <property type="match status" value="1"/>
</dbReference>
<comment type="similarity">
    <text evidence="1 13">Belongs to the helicase family. DnaB subfamily.</text>
</comment>
<proteinExistence type="inferred from homology"/>
<dbReference type="GO" id="GO:0006269">
    <property type="term" value="P:DNA replication, synthesis of primer"/>
    <property type="evidence" value="ECO:0007669"/>
    <property type="project" value="UniProtKB-UniRule"/>
</dbReference>
<dbReference type="KEGG" id="ppn:Palpr_0823"/>
<dbReference type="GO" id="GO:0003677">
    <property type="term" value="F:DNA binding"/>
    <property type="evidence" value="ECO:0007669"/>
    <property type="project" value="UniProtKB-UniRule"/>
</dbReference>
<dbReference type="Proteomes" id="UP000008718">
    <property type="component" value="Chromosome"/>
</dbReference>
<comment type="function">
    <text evidence="10 13">The main replicative DNA helicase, it participates in initiation and elongation during chromosome replication. Travels ahead of the DNA replisome, separating dsDNA into templates for DNA synthesis. A processive ATP-dependent 5'-3' DNA helicase it has DNA-dependent ATPase activity.</text>
</comment>
<dbReference type="GO" id="GO:0043139">
    <property type="term" value="F:5'-3' DNA helicase activity"/>
    <property type="evidence" value="ECO:0007669"/>
    <property type="project" value="UniProtKB-EC"/>
</dbReference>
<evidence type="ECO:0000313" key="16">
    <source>
        <dbReference type="EMBL" id="ADQ78977.1"/>
    </source>
</evidence>
<evidence type="ECO:0000256" key="2">
    <source>
        <dbReference type="ARBA" id="ARBA00022515"/>
    </source>
</evidence>
<dbReference type="GO" id="GO:0005524">
    <property type="term" value="F:ATP binding"/>
    <property type="evidence" value="ECO:0007669"/>
    <property type="project" value="UniProtKB-UniRule"/>
</dbReference>
<dbReference type="GO" id="GO:0016887">
    <property type="term" value="F:ATP hydrolysis activity"/>
    <property type="evidence" value="ECO:0007669"/>
    <property type="project" value="RHEA"/>
</dbReference>
<evidence type="ECO:0000256" key="7">
    <source>
        <dbReference type="ARBA" id="ARBA00022840"/>
    </source>
</evidence>
<dbReference type="SUPFAM" id="SSF48024">
    <property type="entry name" value="N-terminal domain of DnaB helicase"/>
    <property type="match status" value="1"/>
</dbReference>
<gene>
    <name evidence="16" type="ordered locus">Palpr_0823</name>
</gene>
<keyword evidence="6 13" id="KW-0347">Helicase</keyword>
<keyword evidence="5 13" id="KW-0378">Hydrolase</keyword>
<accession>E4T2N3</accession>
<dbReference type="Gene3D" id="1.10.860.10">
    <property type="entry name" value="DNAb Helicase, Chain A"/>
    <property type="match status" value="1"/>
</dbReference>
<dbReference type="EMBL" id="CP002345">
    <property type="protein sequence ID" value="ADQ78977.1"/>
    <property type="molecule type" value="Genomic_DNA"/>
</dbReference>
<name>E4T2N3_PALPW</name>
<dbReference type="Pfam" id="PF00772">
    <property type="entry name" value="DnaB"/>
    <property type="match status" value="1"/>
</dbReference>
<keyword evidence="2 13" id="KW-0639">Primosome</keyword>
<evidence type="ECO:0000256" key="4">
    <source>
        <dbReference type="ARBA" id="ARBA00022741"/>
    </source>
</evidence>
<evidence type="ECO:0000256" key="10">
    <source>
        <dbReference type="ARBA" id="ARBA00044932"/>
    </source>
</evidence>
<evidence type="ECO:0000256" key="12">
    <source>
        <dbReference type="NCBIfam" id="TIGR00665"/>
    </source>
</evidence>
<dbReference type="OrthoDB" id="9773982at2"/>
<sequence>MAEKRNYSKKPTTPTPIPANEFGKLPPQAPELEEAVLGAIMIEKDAYSLISEILKPECFYKVAHQKIYEAITTLAMQQEPIDMHTVTEQLRKNGNIDEVGGPYYITLLTAKVSSAAHLEYHARIITQKFLARELIRISTEIQTKAFDDKSDVDDLMQEAEGMLFEVSQRNLKKDVTQINPVIEEAIHRMQAAAEKQGASGVATGFHSLDKITSGWQKSDLIIIAARPAMGKTAFVLSMAKNMGVDYNQPVALFSLEMSNVQLVNRLIMNVCELEGEKVKNGQLDKEEWNKLDKDIKELIDAPIFVDDTPSLSVFELRSKARRLVKEHKVQCLIIDYLQLMNASGMSFGSREQEVSIISRSLKGLAKELDIPIIALSQLNRGVEGRSGLEGKRPQLSDLRESGAIEQDADMVCFIHRPEYYHLTEDAQGNSLLGIAEIIIAKHRNGATGDVQLKFKGQYAKFMNKDDRDKDDNPFNAGYQVISSKMNEPAGTNFYGDGVLSTPPASNPLLGGGRNDEVPF</sequence>
<keyword evidence="17" id="KW-1185">Reference proteome</keyword>
<dbReference type="FunFam" id="3.40.50.300:FF:000076">
    <property type="entry name" value="Replicative DNA helicase"/>
    <property type="match status" value="1"/>
</dbReference>
<dbReference type="GO" id="GO:1990077">
    <property type="term" value="C:primosome complex"/>
    <property type="evidence" value="ECO:0007669"/>
    <property type="project" value="UniProtKB-UniRule"/>
</dbReference>